<comment type="caution">
    <text evidence="2">The sequence shown here is derived from an EMBL/GenBank/DDBJ whole genome shotgun (WGS) entry which is preliminary data.</text>
</comment>
<accession>A0ABW4QAF9</accession>
<organism evidence="2 3">
    <name type="scientific">Arthrobacter flavus</name>
    <dbReference type="NCBI Taxonomy" id="95172"/>
    <lineage>
        <taxon>Bacteria</taxon>
        <taxon>Bacillati</taxon>
        <taxon>Actinomycetota</taxon>
        <taxon>Actinomycetes</taxon>
        <taxon>Micrococcales</taxon>
        <taxon>Micrococcaceae</taxon>
        <taxon>Arthrobacter</taxon>
    </lineage>
</organism>
<proteinExistence type="predicted"/>
<feature type="region of interest" description="Disordered" evidence="1">
    <location>
        <begin position="1"/>
        <end position="46"/>
    </location>
</feature>
<dbReference type="Proteomes" id="UP001597307">
    <property type="component" value="Unassembled WGS sequence"/>
</dbReference>
<reference evidence="3" key="1">
    <citation type="journal article" date="2019" name="Int. J. Syst. Evol. Microbiol.">
        <title>The Global Catalogue of Microorganisms (GCM) 10K type strain sequencing project: providing services to taxonomists for standard genome sequencing and annotation.</title>
        <authorList>
            <consortium name="The Broad Institute Genomics Platform"/>
            <consortium name="The Broad Institute Genome Sequencing Center for Infectious Disease"/>
            <person name="Wu L."/>
            <person name="Ma J."/>
        </authorList>
    </citation>
    <scope>NUCLEOTIDE SEQUENCE [LARGE SCALE GENOMIC DNA]</scope>
    <source>
        <strain evidence="3">JCM 11496</strain>
    </source>
</reference>
<evidence type="ECO:0000256" key="1">
    <source>
        <dbReference type="SAM" id="MobiDB-lite"/>
    </source>
</evidence>
<gene>
    <name evidence="2" type="ORF">ACFSFX_13965</name>
</gene>
<protein>
    <recommendedName>
        <fullName evidence="4">ATP/GTP-binding protein</fullName>
    </recommendedName>
</protein>
<feature type="compositionally biased region" description="Basic residues" evidence="1">
    <location>
        <begin position="1"/>
        <end position="11"/>
    </location>
</feature>
<sequence>MPRSNRPRRPAKPSAQPGRKAAPVPDIDLERARAGIPTRESAPDGEWSVRRITERNAAKDYICPGCHRVIPPGLAHLVVWQEDSLFGAAAGLAGRRHWHVSCWRTRSYRY</sequence>
<evidence type="ECO:0000313" key="3">
    <source>
        <dbReference type="Proteomes" id="UP001597307"/>
    </source>
</evidence>
<evidence type="ECO:0000313" key="2">
    <source>
        <dbReference type="EMBL" id="MFD1847695.1"/>
    </source>
</evidence>
<keyword evidence="3" id="KW-1185">Reference proteome</keyword>
<dbReference type="EMBL" id="JBHUGA010000060">
    <property type="protein sequence ID" value="MFD1847695.1"/>
    <property type="molecule type" value="Genomic_DNA"/>
</dbReference>
<evidence type="ECO:0008006" key="4">
    <source>
        <dbReference type="Google" id="ProtNLM"/>
    </source>
</evidence>
<name>A0ABW4QAF9_9MICC</name>
<dbReference type="RefSeq" id="WP_343880782.1">
    <property type="nucleotide sequence ID" value="NZ_BAAAIJ010000051.1"/>
</dbReference>